<dbReference type="EC" id="3.1.1.-" evidence="3"/>
<keyword evidence="2 3" id="KW-0378">Hydrolase</keyword>
<dbReference type="InterPro" id="IPR019819">
    <property type="entry name" value="Carboxylesterase_B_CS"/>
</dbReference>
<dbReference type="PANTHER" id="PTHR45570:SF1">
    <property type="entry name" value="CARBOXYLIC ESTER HYDROLASE"/>
    <property type="match status" value="1"/>
</dbReference>
<evidence type="ECO:0000313" key="5">
    <source>
        <dbReference type="EMBL" id="GAO48473.1"/>
    </source>
</evidence>
<dbReference type="PROSITE" id="PS00122">
    <property type="entry name" value="CARBOXYLESTERASE_B_1"/>
    <property type="match status" value="1"/>
</dbReference>
<dbReference type="STRING" id="698492.A0A0E9NF84"/>
<reference evidence="5 6" key="2">
    <citation type="journal article" date="2014" name="J. Gen. Appl. Microbiol.">
        <title>The early diverging ascomycetous budding yeast Saitoella complicata has three histone deacetylases belonging to the Clr6, Hos2, and Rpd3 lineages.</title>
        <authorList>
            <person name="Nishida H."/>
            <person name="Matsumoto T."/>
            <person name="Kondo S."/>
            <person name="Hamamoto M."/>
            <person name="Yoshikawa H."/>
        </authorList>
    </citation>
    <scope>NUCLEOTIDE SEQUENCE [LARGE SCALE GENOMIC DNA]</scope>
    <source>
        <strain evidence="5 6">NRRL Y-17804</strain>
    </source>
</reference>
<gene>
    <name evidence="5" type="ORF">G7K_2646-t1</name>
</gene>
<evidence type="ECO:0000259" key="4">
    <source>
        <dbReference type="Pfam" id="PF00135"/>
    </source>
</evidence>
<dbReference type="Proteomes" id="UP000033140">
    <property type="component" value="Unassembled WGS sequence"/>
</dbReference>
<dbReference type="PROSITE" id="PS00941">
    <property type="entry name" value="CARBOXYLESTERASE_B_2"/>
    <property type="match status" value="1"/>
</dbReference>
<evidence type="ECO:0000256" key="2">
    <source>
        <dbReference type="ARBA" id="ARBA00022801"/>
    </source>
</evidence>
<proteinExistence type="inferred from homology"/>
<accession>A0A0E9NF84</accession>
<feature type="signal peptide" evidence="3">
    <location>
        <begin position="1"/>
        <end position="24"/>
    </location>
</feature>
<keyword evidence="3" id="KW-0732">Signal</keyword>
<reference evidence="5 6" key="1">
    <citation type="journal article" date="2011" name="J. Gen. Appl. Microbiol.">
        <title>Draft genome sequencing of the enigmatic yeast Saitoella complicata.</title>
        <authorList>
            <person name="Nishida H."/>
            <person name="Hamamoto M."/>
            <person name="Sugiyama J."/>
        </authorList>
    </citation>
    <scope>NUCLEOTIDE SEQUENCE [LARGE SCALE GENOMIC DNA]</scope>
    <source>
        <strain evidence="5 6">NRRL Y-17804</strain>
    </source>
</reference>
<feature type="domain" description="Carboxylesterase type B" evidence="4">
    <location>
        <begin position="54"/>
        <end position="541"/>
    </location>
</feature>
<feature type="chain" id="PRO_5005116846" description="Carboxylic ester hydrolase" evidence="3">
    <location>
        <begin position="25"/>
        <end position="553"/>
    </location>
</feature>
<dbReference type="InterPro" id="IPR019826">
    <property type="entry name" value="Carboxylesterase_B_AS"/>
</dbReference>
<dbReference type="EMBL" id="BACD03000015">
    <property type="protein sequence ID" value="GAO48473.1"/>
    <property type="molecule type" value="Genomic_DNA"/>
</dbReference>
<evidence type="ECO:0000256" key="1">
    <source>
        <dbReference type="ARBA" id="ARBA00005964"/>
    </source>
</evidence>
<dbReference type="ESTHER" id="9asco-a0a0e9nf84">
    <property type="family name" value="Fungal_carboxylesterase_lipase"/>
</dbReference>
<sequence length="553" mass="58238">MRGILNLTLCALALILLASTGAEAAKSSSTACKRSIITKFVSYIKSLKSSSKGVINTSSAGPIYGITTSSGKEYLGIPYAQPPVDDLRFADPVAFPKFTAVFNASAYGASCPQYSGRETSEDCLTLNVFTPSSTSSNSKLPVMVWIHGGSFLVGGSSDAAFDGSNLASEGVIVVTLNYRLGLLGYFDGLGTNGNMGTLDAQMALKWVQNNIAAFGGNADKVTVFGQSSGGHMIRALMSSPASEGLFDRAIIQSDPQNYGLQSRNVSADIIGAIASSYIDCSDIACMRNASIDDILNAQAAIQQQAPYLVAASTGVALAEPISPAIDGSVIIGDFSALAAAGNLPVNVDMIMGTVHDEANPTIEAQLPYPGVSSDYFAQVAVAVMGQDRAIQVLYSGLYTPDDSSDGVREALAKLGTEFIWTCPTQANAVTLSSGRNVYLYEFEKGITYTPDNGGLSLCTSSEVCHEDDLYLTFGTYTSVTSSQKKLSAEVMDRWVAFAKTGSPNAVGYKTWSPVKSANKLNAYLLGDAKVNQTLRPTDCSFLQSVGFDYSIFG</sequence>
<dbReference type="Gene3D" id="3.40.50.1820">
    <property type="entry name" value="alpha/beta hydrolase"/>
    <property type="match status" value="1"/>
</dbReference>
<comment type="similarity">
    <text evidence="1 3">Belongs to the type-B carboxylesterase/lipase family.</text>
</comment>
<dbReference type="PANTHER" id="PTHR45570">
    <property type="entry name" value="CARBOXYLIC ESTER HYDROLASE"/>
    <property type="match status" value="1"/>
</dbReference>
<comment type="caution">
    <text evidence="5">The sequence shown here is derived from an EMBL/GenBank/DDBJ whole genome shotgun (WGS) entry which is preliminary data.</text>
</comment>
<dbReference type="OrthoDB" id="408631at2759"/>
<dbReference type="GO" id="GO:0016787">
    <property type="term" value="F:hydrolase activity"/>
    <property type="evidence" value="ECO:0007669"/>
    <property type="project" value="UniProtKB-KW"/>
</dbReference>
<reference evidence="5 6" key="3">
    <citation type="journal article" date="2015" name="Genome Announc.">
        <title>Draft Genome Sequence of the Archiascomycetous Yeast Saitoella complicata.</title>
        <authorList>
            <person name="Yamauchi K."/>
            <person name="Kondo S."/>
            <person name="Hamamoto M."/>
            <person name="Takahashi Y."/>
            <person name="Ogura Y."/>
            <person name="Hayashi T."/>
            <person name="Nishida H."/>
        </authorList>
    </citation>
    <scope>NUCLEOTIDE SEQUENCE [LARGE SCALE GENOMIC DNA]</scope>
    <source>
        <strain evidence="5 6">NRRL Y-17804</strain>
    </source>
</reference>
<protein>
    <recommendedName>
        <fullName evidence="3">Carboxylic ester hydrolase</fullName>
        <ecNumber evidence="3">3.1.1.-</ecNumber>
    </recommendedName>
</protein>
<dbReference type="RefSeq" id="XP_019024016.1">
    <property type="nucleotide sequence ID" value="XM_019165369.1"/>
</dbReference>
<dbReference type="Pfam" id="PF00135">
    <property type="entry name" value="COesterase"/>
    <property type="match status" value="1"/>
</dbReference>
<keyword evidence="6" id="KW-1185">Reference proteome</keyword>
<name>A0A0E9NF84_SAICN</name>
<organism evidence="5 6">
    <name type="scientific">Saitoella complicata (strain BCRC 22490 / CBS 7301 / JCM 7358 / NBRC 10748 / NRRL Y-17804)</name>
    <dbReference type="NCBI Taxonomy" id="698492"/>
    <lineage>
        <taxon>Eukaryota</taxon>
        <taxon>Fungi</taxon>
        <taxon>Dikarya</taxon>
        <taxon>Ascomycota</taxon>
        <taxon>Taphrinomycotina</taxon>
        <taxon>Taphrinomycotina incertae sedis</taxon>
        <taxon>Saitoella</taxon>
    </lineage>
</organism>
<dbReference type="SUPFAM" id="SSF53474">
    <property type="entry name" value="alpha/beta-Hydrolases"/>
    <property type="match status" value="1"/>
</dbReference>
<dbReference type="InterPro" id="IPR029058">
    <property type="entry name" value="AB_hydrolase_fold"/>
</dbReference>
<dbReference type="AlphaFoldDB" id="A0A0E9NF84"/>
<dbReference type="InterPro" id="IPR002018">
    <property type="entry name" value="CarbesteraseB"/>
</dbReference>
<evidence type="ECO:0000256" key="3">
    <source>
        <dbReference type="RuleBase" id="RU361235"/>
    </source>
</evidence>
<dbReference type="OMA" id="TWTFARN"/>
<evidence type="ECO:0000313" key="6">
    <source>
        <dbReference type="Proteomes" id="UP000033140"/>
    </source>
</evidence>